<evidence type="ECO:0000256" key="9">
    <source>
        <dbReference type="ARBA" id="ARBA00022777"/>
    </source>
</evidence>
<comment type="cofactor">
    <cofactor evidence="1">
        <name>Mg(2+)</name>
        <dbReference type="ChEBI" id="CHEBI:18420"/>
    </cofactor>
</comment>
<evidence type="ECO:0000256" key="2">
    <source>
        <dbReference type="ARBA" id="ARBA00009601"/>
    </source>
</evidence>
<evidence type="ECO:0000256" key="1">
    <source>
        <dbReference type="ARBA" id="ARBA00001946"/>
    </source>
</evidence>
<evidence type="ECO:0000256" key="18">
    <source>
        <dbReference type="ARBA" id="ARBA00047728"/>
    </source>
</evidence>
<dbReference type="EC" id="2.7.1.159" evidence="3"/>
<evidence type="ECO:0000256" key="15">
    <source>
        <dbReference type="ARBA" id="ARBA00033624"/>
    </source>
</evidence>
<comment type="catalytic activity">
    <reaction evidence="17">
        <text>1D-myo-inositol 1,3,4-trisphosphate + ATP = 1D-myo-inositol 1,3,4,6-tetrakisphosphate + ADP + H(+)</text>
        <dbReference type="Rhea" id="RHEA:20940"/>
        <dbReference type="ChEBI" id="CHEBI:15378"/>
        <dbReference type="ChEBI" id="CHEBI:30616"/>
        <dbReference type="ChEBI" id="CHEBI:57660"/>
        <dbReference type="ChEBI" id="CHEBI:58414"/>
        <dbReference type="ChEBI" id="CHEBI:456216"/>
        <dbReference type="EC" id="2.7.1.159"/>
    </reaction>
    <physiologicalReaction direction="left-to-right" evidence="17">
        <dbReference type="Rhea" id="RHEA:20941"/>
    </physiologicalReaction>
    <physiologicalReaction direction="right-to-left" evidence="17">
        <dbReference type="Rhea" id="RHEA:20942"/>
    </physiologicalReaction>
</comment>
<dbReference type="GO" id="GO:0000287">
    <property type="term" value="F:magnesium ion binding"/>
    <property type="evidence" value="ECO:0007669"/>
    <property type="project" value="InterPro"/>
</dbReference>
<dbReference type="GO" id="GO:0047325">
    <property type="term" value="F:inositol-3,4,5,6-tetrakisphosphate 1-kinase activity"/>
    <property type="evidence" value="ECO:0000318"/>
    <property type="project" value="GO_Central"/>
</dbReference>
<comment type="catalytic activity">
    <reaction evidence="19">
        <text>1D-myo-inositol 1,3,4-trisphosphate + 1D-myo-inositol 1,3,4,5,6-pentakisphosphate = 1D-myo-inositol 3,4,5,6-tetrakisphosphate + 1D-myo-inositol 1,3,4,6-tetrakisphosphate</text>
        <dbReference type="Rhea" id="RHEA:70263"/>
        <dbReference type="ChEBI" id="CHEBI:57539"/>
        <dbReference type="ChEBI" id="CHEBI:57660"/>
        <dbReference type="ChEBI" id="CHEBI:57733"/>
        <dbReference type="ChEBI" id="CHEBI:58414"/>
    </reaction>
    <physiologicalReaction direction="left-to-right" evidence="19">
        <dbReference type="Rhea" id="RHEA:70264"/>
    </physiologicalReaction>
    <physiologicalReaction direction="right-to-left" evidence="19">
        <dbReference type="Rhea" id="RHEA:70265"/>
    </physiologicalReaction>
</comment>
<evidence type="ECO:0000256" key="13">
    <source>
        <dbReference type="ARBA" id="ARBA00031742"/>
    </source>
</evidence>
<dbReference type="GO" id="GO:0032957">
    <property type="term" value="P:inositol trisphosphate metabolic process"/>
    <property type="evidence" value="ECO:0007669"/>
    <property type="project" value="InterPro"/>
</dbReference>
<dbReference type="OMA" id="QHLYNRQ"/>
<dbReference type="FunCoup" id="A0A7M7PU77">
    <property type="interactions" value="351"/>
</dbReference>
<evidence type="ECO:0000256" key="17">
    <source>
        <dbReference type="ARBA" id="ARBA00033674"/>
    </source>
</evidence>
<keyword evidence="8 20" id="KW-0547">Nucleotide-binding</keyword>
<accession>A0A7M7PU77</accession>
<keyword evidence="12" id="KW-0413">Isomerase</keyword>
<evidence type="ECO:0000256" key="7">
    <source>
        <dbReference type="ARBA" id="ARBA00022723"/>
    </source>
</evidence>
<dbReference type="FunFam" id="3.30.470.20:FF:000047">
    <property type="entry name" value="Inositol-tetrakisphosphate 1-kinase 4"/>
    <property type="match status" value="1"/>
</dbReference>
<reference evidence="22" key="2">
    <citation type="submission" date="2021-01" db="UniProtKB">
        <authorList>
            <consortium name="EnsemblMetazoa"/>
        </authorList>
    </citation>
    <scope>IDENTIFICATION</scope>
</reference>
<dbReference type="CTD" id="3705"/>
<comment type="similarity">
    <text evidence="2">Belongs to the ITPK1 family.</text>
</comment>
<dbReference type="InParanoid" id="A0A7M7PU77"/>
<keyword evidence="9" id="KW-0418">Kinase</keyword>
<dbReference type="GO" id="GO:0016853">
    <property type="term" value="F:isomerase activity"/>
    <property type="evidence" value="ECO:0007669"/>
    <property type="project" value="UniProtKB-KW"/>
</dbReference>
<evidence type="ECO:0000259" key="21">
    <source>
        <dbReference type="PROSITE" id="PS50975"/>
    </source>
</evidence>
<dbReference type="OrthoDB" id="25308at2759"/>
<dbReference type="Proteomes" id="UP000007110">
    <property type="component" value="Unassembled WGS sequence"/>
</dbReference>
<sequence>MEKIGYWVPEKKRKKLNFGELAALFRQRGIELVELDLQKPLSDQGPFSVIFHKLTDVVTQAAKGDNKARCMIDNLETYIKLNPDVVVLDPLSAVKNLMDRNISYQVLLDSLQSNHDIHRKVKVPNFVEIHTTKETEIMQLLRKAQVGFPLVCKPSQAHGSLISHKMSLIFNEAGLKDIKPPCVAQTFINHNALLHKVFIIGDQYFVVKRPSVKNFTLGGSGQSTIFFDSHDVSKFNSTSFLNELDETDAAHVMLEPCSAVLKSLADCLHNGLQMSLIGADVIVENDTGLHYVIDVNAFPGYDGVPDFMRVLFNYIERLIDCPKTREHHPFIPRDTKANQDSVHLTNGLTPILQDSRDSREEVPVKGNCSFEQTVSKTVKRPLNDVVENGVDSACKKSSSVVVNGCAQGANGE</sequence>
<comment type="catalytic activity">
    <reaction evidence="15">
        <text>1D-myo-inositol 3,4,6-trisphosphate + ATP = 1D-myo-inositol 1,3,4,6-tetrakisphosphate + ADP + H(+)</text>
        <dbReference type="Rhea" id="RHEA:70287"/>
        <dbReference type="ChEBI" id="CHEBI:15378"/>
        <dbReference type="ChEBI" id="CHEBI:30616"/>
        <dbReference type="ChEBI" id="CHEBI:57660"/>
        <dbReference type="ChEBI" id="CHEBI:189099"/>
        <dbReference type="ChEBI" id="CHEBI:456216"/>
    </reaction>
    <physiologicalReaction direction="left-to-right" evidence="15">
        <dbReference type="Rhea" id="RHEA:70288"/>
    </physiologicalReaction>
    <physiologicalReaction direction="right-to-left" evidence="15">
        <dbReference type="Rhea" id="RHEA:70289"/>
    </physiologicalReaction>
</comment>
<dbReference type="PANTHER" id="PTHR14217:SF1">
    <property type="entry name" value="INOSITOL-TETRAKISPHOSPHATE 1-KINASE"/>
    <property type="match status" value="1"/>
</dbReference>
<evidence type="ECO:0000256" key="11">
    <source>
        <dbReference type="ARBA" id="ARBA00022842"/>
    </source>
</evidence>
<dbReference type="InterPro" id="IPR040464">
    <property type="entry name" value="InsP(3)kin_ATP-grasp"/>
</dbReference>
<dbReference type="GO" id="GO:0052725">
    <property type="term" value="F:inositol-1,3,4-trisphosphate 6-kinase activity"/>
    <property type="evidence" value="ECO:0000318"/>
    <property type="project" value="GO_Central"/>
</dbReference>
<dbReference type="GO" id="GO:0005524">
    <property type="term" value="F:ATP binding"/>
    <property type="evidence" value="ECO:0007669"/>
    <property type="project" value="UniProtKB-UniRule"/>
</dbReference>
<evidence type="ECO:0000256" key="3">
    <source>
        <dbReference type="ARBA" id="ARBA00012017"/>
    </source>
</evidence>
<evidence type="ECO:0000256" key="4">
    <source>
        <dbReference type="ARBA" id="ARBA00012072"/>
    </source>
</evidence>
<comment type="catalytic activity">
    <reaction evidence="16">
        <text>1D-myo-inositol 3,4,5,6-tetrakisphosphate + ATP = 1D-myo-inositol 1,3,4,5,6-pentakisphosphate + ADP + H(+)</text>
        <dbReference type="Rhea" id="RHEA:12452"/>
        <dbReference type="ChEBI" id="CHEBI:15378"/>
        <dbReference type="ChEBI" id="CHEBI:30616"/>
        <dbReference type="ChEBI" id="CHEBI:57539"/>
        <dbReference type="ChEBI" id="CHEBI:57733"/>
        <dbReference type="ChEBI" id="CHEBI:456216"/>
        <dbReference type="EC" id="2.7.1.134"/>
    </reaction>
    <physiologicalReaction direction="left-to-right" evidence="16">
        <dbReference type="Rhea" id="RHEA:12453"/>
    </physiologicalReaction>
    <physiologicalReaction direction="right-to-left" evidence="16">
        <dbReference type="Rhea" id="RHEA:12454"/>
    </physiologicalReaction>
</comment>
<protein>
    <recommendedName>
        <fullName evidence="5">Inositol-tetrakisphosphate 1-kinase</fullName>
        <ecNumber evidence="4">2.7.1.134</ecNumber>
        <ecNumber evidence="3">2.7.1.159</ecNumber>
    </recommendedName>
    <alternativeName>
        <fullName evidence="13">Inositol 1,3,4-trisphosphate 5/6-kinase</fullName>
    </alternativeName>
</protein>
<keyword evidence="11" id="KW-0460">Magnesium</keyword>
<dbReference type="InterPro" id="IPR008656">
    <property type="entry name" value="Inositol_tetrakis-P_1-kinase"/>
</dbReference>
<keyword evidence="23" id="KW-1185">Reference proteome</keyword>
<evidence type="ECO:0000313" key="23">
    <source>
        <dbReference type="Proteomes" id="UP000007110"/>
    </source>
</evidence>
<organism evidence="22 23">
    <name type="scientific">Strongylocentrotus purpuratus</name>
    <name type="common">Purple sea urchin</name>
    <dbReference type="NCBI Taxonomy" id="7668"/>
    <lineage>
        <taxon>Eukaryota</taxon>
        <taxon>Metazoa</taxon>
        <taxon>Echinodermata</taxon>
        <taxon>Eleutherozoa</taxon>
        <taxon>Echinozoa</taxon>
        <taxon>Echinoidea</taxon>
        <taxon>Euechinoidea</taxon>
        <taxon>Echinacea</taxon>
        <taxon>Camarodonta</taxon>
        <taxon>Echinidea</taxon>
        <taxon>Strongylocentrotidae</taxon>
        <taxon>Strongylocentrotus</taxon>
    </lineage>
</organism>
<dbReference type="KEGG" id="spu:580408"/>
<evidence type="ECO:0000256" key="5">
    <source>
        <dbReference type="ARBA" id="ARBA00014968"/>
    </source>
</evidence>
<dbReference type="PROSITE" id="PS50975">
    <property type="entry name" value="ATP_GRASP"/>
    <property type="match status" value="1"/>
</dbReference>
<dbReference type="Gene3D" id="3.40.50.11370">
    <property type="match status" value="1"/>
</dbReference>
<feature type="domain" description="ATP-grasp" evidence="21">
    <location>
        <begin position="115"/>
        <end position="323"/>
    </location>
</feature>
<dbReference type="EnsemblMetazoa" id="XM_030999759">
    <property type="protein sequence ID" value="XP_030855619"/>
    <property type="gene ID" value="LOC580408"/>
</dbReference>
<reference evidence="23" key="1">
    <citation type="submission" date="2015-02" db="EMBL/GenBank/DDBJ databases">
        <title>Genome sequencing for Strongylocentrotus purpuratus.</title>
        <authorList>
            <person name="Murali S."/>
            <person name="Liu Y."/>
            <person name="Vee V."/>
            <person name="English A."/>
            <person name="Wang M."/>
            <person name="Skinner E."/>
            <person name="Han Y."/>
            <person name="Muzny D.M."/>
            <person name="Worley K.C."/>
            <person name="Gibbs R.A."/>
        </authorList>
    </citation>
    <scope>NUCLEOTIDE SEQUENCE</scope>
</reference>
<keyword evidence="10 20" id="KW-0067">ATP-binding</keyword>
<evidence type="ECO:0000256" key="14">
    <source>
        <dbReference type="ARBA" id="ARBA00033609"/>
    </source>
</evidence>
<evidence type="ECO:0000256" key="19">
    <source>
        <dbReference type="ARBA" id="ARBA00049058"/>
    </source>
</evidence>
<evidence type="ECO:0000256" key="20">
    <source>
        <dbReference type="PROSITE-ProRule" id="PRU00409"/>
    </source>
</evidence>
<proteinExistence type="inferred from homology"/>
<dbReference type="Pfam" id="PF05770">
    <property type="entry name" value="Ins134_P3_kin"/>
    <property type="match status" value="1"/>
</dbReference>
<evidence type="ECO:0000256" key="10">
    <source>
        <dbReference type="ARBA" id="ARBA00022840"/>
    </source>
</evidence>
<dbReference type="GeneID" id="580408"/>
<dbReference type="InterPro" id="IPR011761">
    <property type="entry name" value="ATP-grasp"/>
</dbReference>
<dbReference type="RefSeq" id="XP_030855619.1">
    <property type="nucleotide sequence ID" value="XM_030999759.1"/>
</dbReference>
<keyword evidence="7" id="KW-0479">Metal-binding</keyword>
<dbReference type="PANTHER" id="PTHR14217">
    <property type="entry name" value="INOSITOL-TETRAKISPHOSPHATE 1-KINASE"/>
    <property type="match status" value="1"/>
</dbReference>
<keyword evidence="6" id="KW-0808">Transferase</keyword>
<evidence type="ECO:0000256" key="6">
    <source>
        <dbReference type="ARBA" id="ARBA00022679"/>
    </source>
</evidence>
<dbReference type="AlphaFoldDB" id="A0A7M7PU77"/>
<evidence type="ECO:0000256" key="16">
    <source>
        <dbReference type="ARBA" id="ARBA00033645"/>
    </source>
</evidence>
<comment type="catalytic activity">
    <reaction evidence="14">
        <text>1D-myo-inositol 1,3,4-trisphosphate + ATP = 1D-myo-inositol 1,3,4,5-tetrakisphosphate + ADP + H(+)</text>
        <dbReference type="Rhea" id="RHEA:13253"/>
        <dbReference type="ChEBI" id="CHEBI:15378"/>
        <dbReference type="ChEBI" id="CHEBI:30616"/>
        <dbReference type="ChEBI" id="CHEBI:57895"/>
        <dbReference type="ChEBI" id="CHEBI:58414"/>
        <dbReference type="ChEBI" id="CHEBI:456216"/>
        <dbReference type="EC" id="2.7.1.159"/>
    </reaction>
    <physiologicalReaction direction="left-to-right" evidence="14">
        <dbReference type="Rhea" id="RHEA:13254"/>
    </physiologicalReaction>
    <physiologicalReaction direction="right-to-left" evidence="14">
        <dbReference type="Rhea" id="RHEA:13255"/>
    </physiologicalReaction>
</comment>
<name>A0A7M7PU77_STRPU</name>
<dbReference type="EC" id="2.7.1.134" evidence="4"/>
<comment type="catalytic activity">
    <reaction evidence="18">
        <text>1D-myo-inositol 1,3,4-trisphosphate + 1D-myo-inositol 1,3,4,5,6-pentakisphosphate = 1D-myo-inositol 3,4,5,6-tetrakisphosphate + 1D-myo-inositol 1,3,4,5-tetrakisphosphate</text>
        <dbReference type="Rhea" id="RHEA:70271"/>
        <dbReference type="ChEBI" id="CHEBI:57539"/>
        <dbReference type="ChEBI" id="CHEBI:57733"/>
        <dbReference type="ChEBI" id="CHEBI:57895"/>
        <dbReference type="ChEBI" id="CHEBI:58414"/>
    </reaction>
    <physiologicalReaction direction="left-to-right" evidence="18">
        <dbReference type="Rhea" id="RHEA:70272"/>
    </physiologicalReaction>
    <physiologicalReaction direction="right-to-left" evidence="18">
        <dbReference type="Rhea" id="RHEA:70273"/>
    </physiologicalReaction>
</comment>
<dbReference type="Pfam" id="PF17927">
    <property type="entry name" value="Ins134_P3_kin_N"/>
    <property type="match status" value="1"/>
</dbReference>
<dbReference type="Gene3D" id="3.30.1490.220">
    <property type="match status" value="1"/>
</dbReference>
<dbReference type="InterPro" id="IPR041429">
    <property type="entry name" value="ITPK1_N"/>
</dbReference>
<evidence type="ECO:0000256" key="12">
    <source>
        <dbReference type="ARBA" id="ARBA00023235"/>
    </source>
</evidence>
<evidence type="ECO:0000313" key="22">
    <source>
        <dbReference type="EnsemblMetazoa" id="XP_030855619"/>
    </source>
</evidence>
<dbReference type="SUPFAM" id="SSF56059">
    <property type="entry name" value="Glutathione synthetase ATP-binding domain-like"/>
    <property type="match status" value="1"/>
</dbReference>
<dbReference type="GO" id="GO:0052726">
    <property type="term" value="F:inositol-1,3,4-trisphosphate 5-kinase activity"/>
    <property type="evidence" value="ECO:0000318"/>
    <property type="project" value="GO_Central"/>
</dbReference>
<evidence type="ECO:0000256" key="8">
    <source>
        <dbReference type="ARBA" id="ARBA00022741"/>
    </source>
</evidence>